<organism evidence="1 2">
    <name type="scientific">Rhodopirellula baltica (strain DSM 10527 / NCIMB 13988 / SH1)</name>
    <dbReference type="NCBI Taxonomy" id="243090"/>
    <lineage>
        <taxon>Bacteria</taxon>
        <taxon>Pseudomonadati</taxon>
        <taxon>Planctomycetota</taxon>
        <taxon>Planctomycetia</taxon>
        <taxon>Pirellulales</taxon>
        <taxon>Pirellulaceae</taxon>
        <taxon>Rhodopirellula</taxon>
    </lineage>
</organism>
<accession>Q7UFK5</accession>
<dbReference type="KEGG" id="rba:RB8509"/>
<dbReference type="STRING" id="243090.RB8509"/>
<dbReference type="AlphaFoldDB" id="Q7UFK5"/>
<sequence length="131" mass="14366">MQNAKLIRWAVAFSGKDGRPIPAKVIGPGGLRSHAVFGCRIAKRLSRCNPGIKLAPAIRASMATACRLNSLSGLPPRAKHDGPIRGETQTLAAIYFSNVRREDEANLHDLFQRARFTRGCETRISKCRPNS</sequence>
<evidence type="ECO:0000313" key="2">
    <source>
        <dbReference type="Proteomes" id="UP000001025"/>
    </source>
</evidence>
<reference evidence="1 2" key="1">
    <citation type="journal article" date="2003" name="Proc. Natl. Acad. Sci. U.S.A.">
        <title>Complete genome sequence of the marine planctomycete Pirellula sp. strain 1.</title>
        <authorList>
            <person name="Gloeckner F.O."/>
            <person name="Kube M."/>
            <person name="Bauer M."/>
            <person name="Teeling H."/>
            <person name="Lombardot T."/>
            <person name="Ludwig W."/>
            <person name="Gade D."/>
            <person name="Beck A."/>
            <person name="Borzym K."/>
            <person name="Heitmann K."/>
            <person name="Rabus R."/>
            <person name="Schlesner H."/>
            <person name="Amann R."/>
            <person name="Reinhardt R."/>
        </authorList>
    </citation>
    <scope>NUCLEOTIDE SEQUENCE [LARGE SCALE GENOMIC DNA]</scope>
    <source>
        <strain evidence="2">DSM 10527 / NCIMB 13988 / SH1</strain>
    </source>
</reference>
<protein>
    <submittedName>
        <fullName evidence="1">Uncharacterized protein</fullName>
    </submittedName>
</protein>
<dbReference type="Proteomes" id="UP000001025">
    <property type="component" value="Chromosome"/>
</dbReference>
<name>Q7UFK5_RHOBA</name>
<dbReference type="EnsemblBacteria" id="CAD78677">
    <property type="protein sequence ID" value="CAD78677"/>
    <property type="gene ID" value="RB8509"/>
</dbReference>
<evidence type="ECO:0000313" key="1">
    <source>
        <dbReference type="EMBL" id="CAD78677.1"/>
    </source>
</evidence>
<dbReference type="EMBL" id="BX294147">
    <property type="protein sequence ID" value="CAD78677.1"/>
    <property type="molecule type" value="Genomic_DNA"/>
</dbReference>
<proteinExistence type="predicted"/>
<dbReference type="InParanoid" id="Q7UFK5"/>
<gene>
    <name evidence="1" type="ordered locus">RB8509</name>
</gene>
<keyword evidence="2" id="KW-1185">Reference proteome</keyword>
<dbReference type="HOGENOM" id="CLU_1925925_0_0_0"/>